<dbReference type="InterPro" id="IPR006119">
    <property type="entry name" value="Resolv_N"/>
</dbReference>
<feature type="region of interest" description="Disordered" evidence="5">
    <location>
        <begin position="62"/>
        <end position="92"/>
    </location>
</feature>
<evidence type="ECO:0000259" key="6">
    <source>
        <dbReference type="Pfam" id="PF00239"/>
    </source>
</evidence>
<keyword evidence="1" id="KW-0229">DNA integration</keyword>
<dbReference type="Gene3D" id="3.40.50.1390">
    <property type="entry name" value="Resolvase, N-terminal catalytic domain"/>
    <property type="match status" value="1"/>
</dbReference>
<accession>A0ABN5VAW5</accession>
<reference evidence="7 8" key="2">
    <citation type="journal article" date="2023" name="ChemBioChem">
        <title>Acyltransferase Domain Exchange between Two Independent Type I Polyketide Synthases in the Same Producer Strain of Macrolide Antibiotics.</title>
        <authorList>
            <person name="Kudo F."/>
            <person name="Kishikawa K."/>
            <person name="Tsuboi K."/>
            <person name="Kido T."/>
            <person name="Usui T."/>
            <person name="Hashimoto J."/>
            <person name="Shin-Ya K."/>
            <person name="Miyanaga A."/>
            <person name="Eguchi T."/>
        </authorList>
    </citation>
    <scope>NUCLEOTIDE SEQUENCE [LARGE SCALE GENOMIC DNA]</scope>
    <source>
        <strain evidence="7 8">A-8890</strain>
    </source>
</reference>
<evidence type="ECO:0000256" key="1">
    <source>
        <dbReference type="ARBA" id="ARBA00022908"/>
    </source>
</evidence>
<gene>
    <name evidence="7" type="ORF">SGFS_017410</name>
</gene>
<dbReference type="Pfam" id="PF00239">
    <property type="entry name" value="Resolvase"/>
    <property type="match status" value="1"/>
</dbReference>
<evidence type="ECO:0000313" key="7">
    <source>
        <dbReference type="EMBL" id="BBC30447.1"/>
    </source>
</evidence>
<dbReference type="PROSITE" id="PS00397">
    <property type="entry name" value="RECOMBINASES_1"/>
    <property type="match status" value="1"/>
</dbReference>
<evidence type="ECO:0000256" key="3">
    <source>
        <dbReference type="ARBA" id="ARBA00023172"/>
    </source>
</evidence>
<keyword evidence="8" id="KW-1185">Reference proteome</keyword>
<dbReference type="InterPro" id="IPR036162">
    <property type="entry name" value="Resolvase-like_N_sf"/>
</dbReference>
<sequence length="92" mass="10410">MRLAGYIRVSTGGQLDGFGLEDQERIVRRWTREHGHRLVKLFVEKAVSGTVAGDERPELATAAKLRRGRRSKGEKGQYAYGAPPYGWHTRRS</sequence>
<name>A0ABN5VAW5_9ACTN</name>
<dbReference type="Proteomes" id="UP001321542">
    <property type="component" value="Chromosome"/>
</dbReference>
<evidence type="ECO:0000256" key="5">
    <source>
        <dbReference type="SAM" id="MobiDB-lite"/>
    </source>
</evidence>
<evidence type="ECO:0000313" key="8">
    <source>
        <dbReference type="Proteomes" id="UP001321542"/>
    </source>
</evidence>
<reference evidence="7 8" key="1">
    <citation type="journal article" date="2010" name="ChemBioChem">
        <title>Cloning and characterization of the biosynthetic gene cluster of 16-membered macrolide antibiotic FD-891: involvement of a dual functional cytochrome P450 monooxygenase catalyzing epoxidation and hydroxylation.</title>
        <authorList>
            <person name="Kudo F."/>
            <person name="Motegi A."/>
            <person name="Mizoue K."/>
            <person name="Eguchi T."/>
        </authorList>
    </citation>
    <scope>NUCLEOTIDE SEQUENCE [LARGE SCALE GENOMIC DNA]</scope>
    <source>
        <strain evidence="7 8">A-8890</strain>
    </source>
</reference>
<protein>
    <recommendedName>
        <fullName evidence="6">Resolvase/invertase-type recombinase catalytic domain-containing protein</fullName>
    </recommendedName>
</protein>
<organism evidence="7 8">
    <name type="scientific">Streptomyces graminofaciens</name>
    <dbReference type="NCBI Taxonomy" id="68212"/>
    <lineage>
        <taxon>Bacteria</taxon>
        <taxon>Bacillati</taxon>
        <taxon>Actinomycetota</taxon>
        <taxon>Actinomycetes</taxon>
        <taxon>Kitasatosporales</taxon>
        <taxon>Streptomycetaceae</taxon>
        <taxon>Streptomyces</taxon>
    </lineage>
</organism>
<dbReference type="EMBL" id="AP018448">
    <property type="protein sequence ID" value="BBC30447.1"/>
    <property type="molecule type" value="Genomic_DNA"/>
</dbReference>
<evidence type="ECO:0000256" key="2">
    <source>
        <dbReference type="ARBA" id="ARBA00023125"/>
    </source>
</evidence>
<proteinExistence type="predicted"/>
<dbReference type="InterPro" id="IPR006118">
    <property type="entry name" value="Recombinase_CS"/>
</dbReference>
<evidence type="ECO:0000256" key="4">
    <source>
        <dbReference type="PROSITE-ProRule" id="PRU10137"/>
    </source>
</evidence>
<keyword evidence="2" id="KW-0238">DNA-binding</keyword>
<dbReference type="SUPFAM" id="SSF53041">
    <property type="entry name" value="Resolvase-like"/>
    <property type="match status" value="1"/>
</dbReference>
<keyword evidence="3" id="KW-0233">DNA recombination</keyword>
<feature type="domain" description="Resolvase/invertase-type recombinase catalytic" evidence="6">
    <location>
        <begin position="4"/>
        <end position="67"/>
    </location>
</feature>
<feature type="active site" description="O-(5'-phospho-DNA)-serine intermediate" evidence="4">
    <location>
        <position position="10"/>
    </location>
</feature>
<dbReference type="RefSeq" id="WP_286249044.1">
    <property type="nucleotide sequence ID" value="NZ_AP018448.1"/>
</dbReference>
<dbReference type="CDD" id="cd00338">
    <property type="entry name" value="Ser_Recombinase"/>
    <property type="match status" value="1"/>
</dbReference>